<protein>
    <submittedName>
        <fullName evidence="1">Uncharacterized protein</fullName>
    </submittedName>
</protein>
<keyword evidence="2" id="KW-1185">Reference proteome</keyword>
<name>A0ACB8DCQ7_DERSI</name>
<accession>A0ACB8DCQ7</accession>
<evidence type="ECO:0000313" key="2">
    <source>
        <dbReference type="Proteomes" id="UP000821865"/>
    </source>
</evidence>
<reference evidence="1" key="1">
    <citation type="submission" date="2020-05" db="EMBL/GenBank/DDBJ databases">
        <title>Large-scale comparative analyses of tick genomes elucidate their genetic diversity and vector capacities.</title>
        <authorList>
            <person name="Jia N."/>
            <person name="Wang J."/>
            <person name="Shi W."/>
            <person name="Du L."/>
            <person name="Sun Y."/>
            <person name="Zhan W."/>
            <person name="Jiang J."/>
            <person name="Wang Q."/>
            <person name="Zhang B."/>
            <person name="Ji P."/>
            <person name="Sakyi L.B."/>
            <person name="Cui X."/>
            <person name="Yuan T."/>
            <person name="Jiang B."/>
            <person name="Yang W."/>
            <person name="Lam T.T.-Y."/>
            <person name="Chang Q."/>
            <person name="Ding S."/>
            <person name="Wang X."/>
            <person name="Zhu J."/>
            <person name="Ruan X."/>
            <person name="Zhao L."/>
            <person name="Wei J."/>
            <person name="Que T."/>
            <person name="Du C."/>
            <person name="Cheng J."/>
            <person name="Dai P."/>
            <person name="Han X."/>
            <person name="Huang E."/>
            <person name="Gao Y."/>
            <person name="Liu J."/>
            <person name="Shao H."/>
            <person name="Ye R."/>
            <person name="Li L."/>
            <person name="Wei W."/>
            <person name="Wang X."/>
            <person name="Wang C."/>
            <person name="Yang T."/>
            <person name="Huo Q."/>
            <person name="Li W."/>
            <person name="Guo W."/>
            <person name="Chen H."/>
            <person name="Zhou L."/>
            <person name="Ni X."/>
            <person name="Tian J."/>
            <person name="Zhou Y."/>
            <person name="Sheng Y."/>
            <person name="Liu T."/>
            <person name="Pan Y."/>
            <person name="Xia L."/>
            <person name="Li J."/>
            <person name="Zhao F."/>
            <person name="Cao W."/>
        </authorList>
    </citation>
    <scope>NUCLEOTIDE SEQUENCE</scope>
    <source>
        <strain evidence="1">Dsil-2018</strain>
    </source>
</reference>
<organism evidence="1 2">
    <name type="scientific">Dermacentor silvarum</name>
    <name type="common">Tick</name>
    <dbReference type="NCBI Taxonomy" id="543639"/>
    <lineage>
        <taxon>Eukaryota</taxon>
        <taxon>Metazoa</taxon>
        <taxon>Ecdysozoa</taxon>
        <taxon>Arthropoda</taxon>
        <taxon>Chelicerata</taxon>
        <taxon>Arachnida</taxon>
        <taxon>Acari</taxon>
        <taxon>Parasitiformes</taxon>
        <taxon>Ixodida</taxon>
        <taxon>Ixodoidea</taxon>
        <taxon>Ixodidae</taxon>
        <taxon>Rhipicephalinae</taxon>
        <taxon>Dermacentor</taxon>
    </lineage>
</organism>
<dbReference type="EMBL" id="CM023471">
    <property type="protein sequence ID" value="KAH7966044.1"/>
    <property type="molecule type" value="Genomic_DNA"/>
</dbReference>
<gene>
    <name evidence="1" type="ORF">HPB49_013450</name>
</gene>
<evidence type="ECO:0000313" key="1">
    <source>
        <dbReference type="EMBL" id="KAH7966044.1"/>
    </source>
</evidence>
<proteinExistence type="predicted"/>
<dbReference type="Proteomes" id="UP000821865">
    <property type="component" value="Chromosome 2"/>
</dbReference>
<sequence length="203" mass="21214">MGRCVQKGSRAGGDAHDAAAAAAPALHEALQRADDRNGGNDTGGSAGGGSSPLPLPLPRHTHRAAQSTSRPRSASQGAVPCLGAKGIVRGRCVAARSWVNRRAPQPRDPGLPHDRGLSDDLAPIRRPPSWQASPPPMPAGPSLFRACARSYPPAASTRTRETADAVVCSTATRENAAGAPRRRCRRLRRFLTVGPFTSKLSGK</sequence>
<comment type="caution">
    <text evidence="1">The sequence shown here is derived from an EMBL/GenBank/DDBJ whole genome shotgun (WGS) entry which is preliminary data.</text>
</comment>